<dbReference type="PROSITE" id="PS51707">
    <property type="entry name" value="CYTH"/>
    <property type="match status" value="1"/>
</dbReference>
<dbReference type="InterPro" id="IPR023577">
    <property type="entry name" value="CYTH_domain"/>
</dbReference>
<sequence length="193" mass="22433">MDMEEFEIKFLEVDVPELEKKLLSIGAKKVGEYDYSRTIFYSADTNMEKKKGWIRVRTDGRETTLAYKENIKEKQEDGSMKNVGMKEIEVMVDDYEKTCQLVKATGFLENQKEKNRRIRYVKGEVVFDIDFWPQIPTYLEIESSSFEKAKNAARELGFDPEIGIIGTAGTVYKKYGYNINDYSSITFEGMIKK</sequence>
<dbReference type="Gene3D" id="2.40.320.10">
    <property type="entry name" value="Hypothetical Protein Pfu-838710-001"/>
    <property type="match status" value="1"/>
</dbReference>
<proteinExistence type="predicted"/>
<name>A0A1F6WY86_9BACT</name>
<dbReference type="EMBL" id="MFUR01000011">
    <property type="protein sequence ID" value="OGI86744.1"/>
    <property type="molecule type" value="Genomic_DNA"/>
</dbReference>
<dbReference type="Proteomes" id="UP000177001">
    <property type="component" value="Unassembled WGS sequence"/>
</dbReference>
<dbReference type="AlphaFoldDB" id="A0A1F6WY86"/>
<gene>
    <name evidence="2" type="ORF">A3A91_01930</name>
</gene>
<evidence type="ECO:0000313" key="3">
    <source>
        <dbReference type="Proteomes" id="UP000177001"/>
    </source>
</evidence>
<dbReference type="SUPFAM" id="SSF55154">
    <property type="entry name" value="CYTH-like phosphatases"/>
    <property type="match status" value="1"/>
</dbReference>
<comment type="caution">
    <text evidence="2">The sequence shown here is derived from an EMBL/GenBank/DDBJ whole genome shotgun (WGS) entry which is preliminary data.</text>
</comment>
<reference evidence="2 3" key="1">
    <citation type="journal article" date="2016" name="Nat. Commun.">
        <title>Thousands of microbial genomes shed light on interconnected biogeochemical processes in an aquifer system.</title>
        <authorList>
            <person name="Anantharaman K."/>
            <person name="Brown C.T."/>
            <person name="Hug L.A."/>
            <person name="Sharon I."/>
            <person name="Castelle C.J."/>
            <person name="Probst A.J."/>
            <person name="Thomas B.C."/>
            <person name="Singh A."/>
            <person name="Wilkins M.J."/>
            <person name="Karaoz U."/>
            <person name="Brodie E.L."/>
            <person name="Williams K.H."/>
            <person name="Hubbard S.S."/>
            <person name="Banfield J.F."/>
        </authorList>
    </citation>
    <scope>NUCLEOTIDE SEQUENCE [LARGE SCALE GENOMIC DNA]</scope>
</reference>
<evidence type="ECO:0000313" key="2">
    <source>
        <dbReference type="EMBL" id="OGI86744.1"/>
    </source>
</evidence>
<evidence type="ECO:0000259" key="1">
    <source>
        <dbReference type="PROSITE" id="PS51707"/>
    </source>
</evidence>
<accession>A0A1F6WY86</accession>
<dbReference type="Pfam" id="PF01928">
    <property type="entry name" value="CYTH"/>
    <property type="match status" value="1"/>
</dbReference>
<feature type="domain" description="CYTH" evidence="1">
    <location>
        <begin position="3"/>
        <end position="181"/>
    </location>
</feature>
<dbReference type="InterPro" id="IPR033469">
    <property type="entry name" value="CYTH-like_dom_sf"/>
</dbReference>
<organism evidence="2 3">
    <name type="scientific">Candidatus Nomurabacteria bacterium RIFCSPLOWO2_01_FULL_36_16</name>
    <dbReference type="NCBI Taxonomy" id="1801767"/>
    <lineage>
        <taxon>Bacteria</taxon>
        <taxon>Candidatus Nomuraibacteriota</taxon>
    </lineage>
</organism>
<protein>
    <recommendedName>
        <fullName evidence="1">CYTH domain-containing protein</fullName>
    </recommendedName>
</protein>